<proteinExistence type="predicted"/>
<accession>A0A7D3VZ09</accession>
<feature type="region of interest" description="Disordered" evidence="1">
    <location>
        <begin position="1"/>
        <end position="21"/>
    </location>
</feature>
<dbReference type="EMBL" id="CP053892">
    <property type="protein sequence ID" value="QKG27335.1"/>
    <property type="molecule type" value="Genomic_DNA"/>
</dbReference>
<sequence>MDDRDSGAAAERGTAAGAGGDVVEAADHGATRVLALNRPAARNAIDIPMRLRLLDELRRAADDPAVRAIVLTGAGGTFSAGGDLRSMEGAGPDEVRERLAPVHRAVRIIATCGTPVIAAVEGAAAGLGVSVAAACDHVVAAEDARFVAAFGKVGLVADGGLLWTLPQRVGMGRAKEMLVFGRTVPAARACEIGLADSLAPPGGALDAALELAAGAASLAPLAVAAAKRLLARADHSLKRLLEAEREEQAALFGTADFAEGRAAFAERRAPRFEGR</sequence>
<dbReference type="InterPro" id="IPR001753">
    <property type="entry name" value="Enoyl-CoA_hydra/iso"/>
</dbReference>
<dbReference type="CDD" id="cd06558">
    <property type="entry name" value="crotonase-like"/>
    <property type="match status" value="1"/>
</dbReference>
<dbReference type="AlphaFoldDB" id="A0A7D3VZ09"/>
<dbReference type="PANTHER" id="PTHR43459:SF1">
    <property type="entry name" value="EG:BACN32G11.4 PROTEIN"/>
    <property type="match status" value="1"/>
</dbReference>
<dbReference type="PANTHER" id="PTHR43459">
    <property type="entry name" value="ENOYL-COA HYDRATASE"/>
    <property type="match status" value="1"/>
</dbReference>
<dbReference type="Proteomes" id="UP000501240">
    <property type="component" value="Chromosome"/>
</dbReference>
<evidence type="ECO:0000313" key="3">
    <source>
        <dbReference type="Proteomes" id="UP000501240"/>
    </source>
</evidence>
<keyword evidence="3" id="KW-1185">Reference proteome</keyword>
<dbReference type="GO" id="GO:0003824">
    <property type="term" value="F:catalytic activity"/>
    <property type="evidence" value="ECO:0007669"/>
    <property type="project" value="UniProtKB-ARBA"/>
</dbReference>
<gene>
    <name evidence="2" type="ORF">ACTIVE_8990</name>
</gene>
<dbReference type="InterPro" id="IPR029045">
    <property type="entry name" value="ClpP/crotonase-like_dom_sf"/>
</dbReference>
<evidence type="ECO:0000313" key="2">
    <source>
        <dbReference type="EMBL" id="QKG27335.1"/>
    </source>
</evidence>
<evidence type="ECO:0000256" key="1">
    <source>
        <dbReference type="SAM" id="MobiDB-lite"/>
    </source>
</evidence>
<reference evidence="2 3" key="1">
    <citation type="submission" date="2020-05" db="EMBL/GenBank/DDBJ databases">
        <title>Actinomadura verrucosospora NRRL-B18236 (PFL_A860) Genome sequencing and assembly.</title>
        <authorList>
            <person name="Samborskyy M."/>
        </authorList>
    </citation>
    <scope>NUCLEOTIDE SEQUENCE [LARGE SCALE GENOMIC DNA]</scope>
    <source>
        <strain evidence="2 3">NRRL:B18236</strain>
    </source>
</reference>
<dbReference type="SUPFAM" id="SSF52096">
    <property type="entry name" value="ClpP/crotonase"/>
    <property type="match status" value="1"/>
</dbReference>
<name>A0A7D3VZ09_ACTVE</name>
<organism evidence="2 3">
    <name type="scientific">Actinomadura verrucosospora</name>
    <dbReference type="NCBI Taxonomy" id="46165"/>
    <lineage>
        <taxon>Bacteria</taxon>
        <taxon>Bacillati</taxon>
        <taxon>Actinomycetota</taxon>
        <taxon>Actinomycetes</taxon>
        <taxon>Streptosporangiales</taxon>
        <taxon>Thermomonosporaceae</taxon>
        <taxon>Actinomadura</taxon>
    </lineage>
</organism>
<dbReference type="Gene3D" id="3.90.226.10">
    <property type="entry name" value="2-enoyl-CoA Hydratase, Chain A, domain 1"/>
    <property type="match status" value="1"/>
</dbReference>
<protein>
    <submittedName>
        <fullName evidence="2">Enoyl-CoA hydratase/carnithine racemase</fullName>
    </submittedName>
</protein>
<dbReference type="Pfam" id="PF00378">
    <property type="entry name" value="ECH_1"/>
    <property type="match status" value="1"/>
</dbReference>
<dbReference type="RefSeq" id="WP_173100629.1">
    <property type="nucleotide sequence ID" value="NZ_CP053892.1"/>
</dbReference>